<dbReference type="RefSeq" id="WP_343931960.1">
    <property type="nucleotide sequence ID" value="NZ_BAAABU010000001.1"/>
</dbReference>
<feature type="transmembrane region" description="Helical" evidence="1">
    <location>
        <begin position="17"/>
        <end position="37"/>
    </location>
</feature>
<feature type="transmembrane region" description="Helical" evidence="1">
    <location>
        <begin position="174"/>
        <end position="195"/>
    </location>
</feature>
<organism evidence="3 4">
    <name type="scientific">Saccharothrix mutabilis subsp. mutabilis</name>
    <dbReference type="NCBI Taxonomy" id="66855"/>
    <lineage>
        <taxon>Bacteria</taxon>
        <taxon>Bacillati</taxon>
        <taxon>Actinomycetota</taxon>
        <taxon>Actinomycetes</taxon>
        <taxon>Pseudonocardiales</taxon>
        <taxon>Pseudonocardiaceae</taxon>
        <taxon>Saccharothrix</taxon>
    </lineage>
</organism>
<feature type="transmembrane region" description="Helical" evidence="1">
    <location>
        <begin position="240"/>
        <end position="258"/>
    </location>
</feature>
<feature type="transmembrane region" description="Helical" evidence="1">
    <location>
        <begin position="207"/>
        <end position="228"/>
    </location>
</feature>
<keyword evidence="3" id="KW-0808">Transferase</keyword>
<protein>
    <submittedName>
        <fullName evidence="3">Acyltransferase</fullName>
    </submittedName>
</protein>
<evidence type="ECO:0000259" key="2">
    <source>
        <dbReference type="Pfam" id="PF01757"/>
    </source>
</evidence>
<name>A0ABN0T337_9PSEU</name>
<gene>
    <name evidence="3" type="ORF">GCM10010492_05520</name>
</gene>
<feature type="transmembrane region" description="Helical" evidence="1">
    <location>
        <begin position="57"/>
        <end position="80"/>
    </location>
</feature>
<dbReference type="Pfam" id="PF01757">
    <property type="entry name" value="Acyl_transf_3"/>
    <property type="match status" value="1"/>
</dbReference>
<sequence>MTAQVGQRSRLTAVDNLKVLLVAWVIGGHALLGYSAVGGWPYDEVNEVTFTPRVEAVLAAVLGPSGLFLMGTFYLLSGLFTPGSLARKGRARFVRERLARLGIPWVVSALLVWPLSLWVAYRAAGHDVSPWWVFTHRDPLLDSGSLWFVAILLLFSLVYAVVGRPSDRPLTIRTGHLVAVAAGVALSTFAVRLWVPARSGQVGDLHVWWWPQLVALFGLGIAGARAGLAAHVPERMWRTCRVVAFAAIASVPVAAVAAGVSDLSGQSGPFLGGWRWEALVLVVVESVLVVGGSVWLLGLAQRRLTGGGALAGALARSAFAAFVVQGPVLVLLAVAARPVPLPAEGKAFLVAAAAIAASFGLGRLLTAHTRLGRLF</sequence>
<dbReference type="InterPro" id="IPR002656">
    <property type="entry name" value="Acyl_transf_3_dom"/>
</dbReference>
<dbReference type="PANTHER" id="PTHR36927">
    <property type="entry name" value="BLR4337 PROTEIN"/>
    <property type="match status" value="1"/>
</dbReference>
<dbReference type="GO" id="GO:0016746">
    <property type="term" value="F:acyltransferase activity"/>
    <property type="evidence" value="ECO:0007669"/>
    <property type="project" value="UniProtKB-KW"/>
</dbReference>
<feature type="transmembrane region" description="Helical" evidence="1">
    <location>
        <begin position="144"/>
        <end position="162"/>
    </location>
</feature>
<feature type="transmembrane region" description="Helical" evidence="1">
    <location>
        <begin position="278"/>
        <end position="297"/>
    </location>
</feature>
<feature type="transmembrane region" description="Helical" evidence="1">
    <location>
        <begin position="347"/>
        <end position="366"/>
    </location>
</feature>
<keyword evidence="3" id="KW-0012">Acyltransferase</keyword>
<feature type="transmembrane region" description="Helical" evidence="1">
    <location>
        <begin position="101"/>
        <end position="124"/>
    </location>
</feature>
<comment type="caution">
    <text evidence="3">The sequence shown here is derived from an EMBL/GenBank/DDBJ whole genome shotgun (WGS) entry which is preliminary data.</text>
</comment>
<dbReference type="EMBL" id="BAAABU010000001">
    <property type="protein sequence ID" value="GAA0210657.1"/>
    <property type="molecule type" value="Genomic_DNA"/>
</dbReference>
<dbReference type="InterPro" id="IPR050623">
    <property type="entry name" value="Glucan_succinyl_AcylTrfase"/>
</dbReference>
<reference evidence="3 4" key="1">
    <citation type="journal article" date="2019" name="Int. J. Syst. Evol. Microbiol.">
        <title>The Global Catalogue of Microorganisms (GCM) 10K type strain sequencing project: providing services to taxonomists for standard genome sequencing and annotation.</title>
        <authorList>
            <consortium name="The Broad Institute Genomics Platform"/>
            <consortium name="The Broad Institute Genome Sequencing Center for Infectious Disease"/>
            <person name="Wu L."/>
            <person name="Ma J."/>
        </authorList>
    </citation>
    <scope>NUCLEOTIDE SEQUENCE [LARGE SCALE GENOMIC DNA]</scope>
    <source>
        <strain evidence="3 4">JCM 3380</strain>
    </source>
</reference>
<evidence type="ECO:0000256" key="1">
    <source>
        <dbReference type="SAM" id="Phobius"/>
    </source>
</evidence>
<accession>A0ABN0T337</accession>
<keyword evidence="1" id="KW-0472">Membrane</keyword>
<proteinExistence type="predicted"/>
<dbReference type="Proteomes" id="UP001500416">
    <property type="component" value="Unassembled WGS sequence"/>
</dbReference>
<feature type="transmembrane region" description="Helical" evidence="1">
    <location>
        <begin position="309"/>
        <end position="335"/>
    </location>
</feature>
<keyword evidence="4" id="KW-1185">Reference proteome</keyword>
<keyword evidence="1" id="KW-1133">Transmembrane helix</keyword>
<evidence type="ECO:0000313" key="3">
    <source>
        <dbReference type="EMBL" id="GAA0210657.1"/>
    </source>
</evidence>
<dbReference type="PANTHER" id="PTHR36927:SF4">
    <property type="entry name" value="BLR5718 PROTEIN"/>
    <property type="match status" value="1"/>
</dbReference>
<keyword evidence="1" id="KW-0812">Transmembrane</keyword>
<evidence type="ECO:0000313" key="4">
    <source>
        <dbReference type="Proteomes" id="UP001500416"/>
    </source>
</evidence>
<feature type="domain" description="Acyltransferase 3" evidence="2">
    <location>
        <begin position="13"/>
        <end position="360"/>
    </location>
</feature>